<dbReference type="AlphaFoldDB" id="A0A7J7VYM1"/>
<proteinExistence type="predicted"/>
<sequence length="137" mass="14800">MPVCNFLFLACSDSLRKGSSCWGALTSGVPAPAALAPQGAGSFFVTPDFGWDQRPPSHLNLLSPQSSIPGIPLPRPVQRYAALSFSQTQIISKNEISDNSLGHFKRQSPIIQDKGCYLLTVDLKSKSYFTWLGISVG</sequence>
<evidence type="ECO:0000313" key="2">
    <source>
        <dbReference type="Proteomes" id="UP000527355"/>
    </source>
</evidence>
<dbReference type="EMBL" id="JABWUV010000009">
    <property type="protein sequence ID" value="KAF6330315.1"/>
    <property type="molecule type" value="Genomic_DNA"/>
</dbReference>
<gene>
    <name evidence="1" type="ORF">mMyoMyo1_012306</name>
</gene>
<dbReference type="Proteomes" id="UP000527355">
    <property type="component" value="Unassembled WGS sequence"/>
</dbReference>
<keyword evidence="2" id="KW-1185">Reference proteome</keyword>
<protein>
    <submittedName>
        <fullName evidence="1">Uncharacterized protein</fullName>
    </submittedName>
</protein>
<accession>A0A7J7VYM1</accession>
<comment type="caution">
    <text evidence="1">The sequence shown here is derived from an EMBL/GenBank/DDBJ whole genome shotgun (WGS) entry which is preliminary data.</text>
</comment>
<reference evidence="1 2" key="1">
    <citation type="journal article" date="2020" name="Nature">
        <title>Six reference-quality genomes reveal evolution of bat adaptations.</title>
        <authorList>
            <person name="Jebb D."/>
            <person name="Huang Z."/>
            <person name="Pippel M."/>
            <person name="Hughes G.M."/>
            <person name="Lavrichenko K."/>
            <person name="Devanna P."/>
            <person name="Winkler S."/>
            <person name="Jermiin L.S."/>
            <person name="Skirmuntt E.C."/>
            <person name="Katzourakis A."/>
            <person name="Burkitt-Gray L."/>
            <person name="Ray D.A."/>
            <person name="Sullivan K.A.M."/>
            <person name="Roscito J.G."/>
            <person name="Kirilenko B.M."/>
            <person name="Davalos L.M."/>
            <person name="Corthals A.P."/>
            <person name="Power M.L."/>
            <person name="Jones G."/>
            <person name="Ransome R.D."/>
            <person name="Dechmann D.K.N."/>
            <person name="Locatelli A.G."/>
            <person name="Puechmaille S.J."/>
            <person name="Fedrigo O."/>
            <person name="Jarvis E.D."/>
            <person name="Hiller M."/>
            <person name="Vernes S.C."/>
            <person name="Myers E.W."/>
            <person name="Teeling E.C."/>
        </authorList>
    </citation>
    <scope>NUCLEOTIDE SEQUENCE [LARGE SCALE GENOMIC DNA]</scope>
    <source>
        <strain evidence="1">MMyoMyo1</strain>
        <tissue evidence="1">Flight muscle</tissue>
    </source>
</reference>
<evidence type="ECO:0000313" key="1">
    <source>
        <dbReference type="EMBL" id="KAF6330315.1"/>
    </source>
</evidence>
<name>A0A7J7VYM1_MYOMY</name>
<organism evidence="1 2">
    <name type="scientific">Myotis myotis</name>
    <name type="common">Greater mouse-eared bat</name>
    <name type="synonym">Vespertilio myotis</name>
    <dbReference type="NCBI Taxonomy" id="51298"/>
    <lineage>
        <taxon>Eukaryota</taxon>
        <taxon>Metazoa</taxon>
        <taxon>Chordata</taxon>
        <taxon>Craniata</taxon>
        <taxon>Vertebrata</taxon>
        <taxon>Euteleostomi</taxon>
        <taxon>Mammalia</taxon>
        <taxon>Eutheria</taxon>
        <taxon>Laurasiatheria</taxon>
        <taxon>Chiroptera</taxon>
        <taxon>Yangochiroptera</taxon>
        <taxon>Vespertilionidae</taxon>
        <taxon>Myotis</taxon>
    </lineage>
</organism>